<dbReference type="PANTHER" id="PTHR43433:SF5">
    <property type="entry name" value="AB HYDROLASE-1 DOMAIN-CONTAINING PROTEIN"/>
    <property type="match status" value="1"/>
</dbReference>
<dbReference type="PANTHER" id="PTHR43433">
    <property type="entry name" value="HYDROLASE, ALPHA/BETA FOLD FAMILY PROTEIN"/>
    <property type="match status" value="1"/>
</dbReference>
<proteinExistence type="predicted"/>
<dbReference type="InterPro" id="IPR029058">
    <property type="entry name" value="AB_hydrolase_fold"/>
</dbReference>
<dbReference type="GO" id="GO:0016787">
    <property type="term" value="F:hydrolase activity"/>
    <property type="evidence" value="ECO:0007669"/>
    <property type="project" value="UniProtKB-KW"/>
</dbReference>
<dbReference type="Gene3D" id="3.40.50.1820">
    <property type="entry name" value="alpha/beta hydrolase"/>
    <property type="match status" value="1"/>
</dbReference>
<gene>
    <name evidence="2" type="ORF">AVDCRST_MAG38-2710</name>
</gene>
<dbReference type="InterPro" id="IPR000073">
    <property type="entry name" value="AB_hydrolase_1"/>
</dbReference>
<dbReference type="EMBL" id="CADCVJ010000222">
    <property type="protein sequence ID" value="CAA9492219.1"/>
    <property type="molecule type" value="Genomic_DNA"/>
</dbReference>
<evidence type="ECO:0000313" key="2">
    <source>
        <dbReference type="EMBL" id="CAA9492219.1"/>
    </source>
</evidence>
<reference evidence="2" key="1">
    <citation type="submission" date="2020-02" db="EMBL/GenBank/DDBJ databases">
        <authorList>
            <person name="Meier V. D."/>
        </authorList>
    </citation>
    <scope>NUCLEOTIDE SEQUENCE</scope>
    <source>
        <strain evidence="2">AVDCRST_MAG38</strain>
    </source>
</reference>
<organism evidence="2">
    <name type="scientific">uncultured Solirubrobacteraceae bacterium</name>
    <dbReference type="NCBI Taxonomy" id="1162706"/>
    <lineage>
        <taxon>Bacteria</taxon>
        <taxon>Bacillati</taxon>
        <taxon>Actinomycetota</taxon>
        <taxon>Thermoleophilia</taxon>
        <taxon>Solirubrobacterales</taxon>
        <taxon>Solirubrobacteraceae</taxon>
        <taxon>environmental samples</taxon>
    </lineage>
</organism>
<evidence type="ECO:0000259" key="1">
    <source>
        <dbReference type="Pfam" id="PF12697"/>
    </source>
</evidence>
<name>A0A6J4S9C0_9ACTN</name>
<feature type="domain" description="AB hydrolase-1" evidence="1">
    <location>
        <begin position="46"/>
        <end position="252"/>
    </location>
</feature>
<sequence>MTSSSSTVRSADGTSIAYTRRGSGPAVILVDGALCHRGMGPNARTAELLAERGFTTYAFDRRGRGESGDTRPYAVAREVEDVAALLDAAGGRAALFGISSGAALALEAAAVREGVTQVICFEPPFIVDGTKPALAADFVDRLDAHVAAGRHGAAVRQFLGEVGMPAPMIRLMALTPIWRKLAAIAPTLPNDMRIVGAHQQGGPLDRGHWAGITAPVTVIDGGRSPAWMRNGNAHLADVLGARYMTLPGQTHMVKPKVLAPALADVLGVGGSHALVAPGRVESAA</sequence>
<protein>
    <submittedName>
        <fullName evidence="2">Hydrolase</fullName>
    </submittedName>
</protein>
<keyword evidence="2" id="KW-0378">Hydrolase</keyword>
<dbReference type="AlphaFoldDB" id="A0A6J4S9C0"/>
<dbReference type="SUPFAM" id="SSF53474">
    <property type="entry name" value="alpha/beta-Hydrolases"/>
    <property type="match status" value="1"/>
</dbReference>
<dbReference type="Pfam" id="PF12697">
    <property type="entry name" value="Abhydrolase_6"/>
    <property type="match status" value="1"/>
</dbReference>
<dbReference type="InterPro" id="IPR050471">
    <property type="entry name" value="AB_hydrolase"/>
</dbReference>
<accession>A0A6J4S9C0</accession>